<evidence type="ECO:0000313" key="2">
    <source>
        <dbReference type="EMBL" id="MBO8467247.1"/>
    </source>
</evidence>
<comment type="caution">
    <text evidence="2">The sequence shown here is derived from an EMBL/GenBank/DDBJ whole genome shotgun (WGS) entry which is preliminary data.</text>
</comment>
<dbReference type="EMBL" id="JADIMH010000032">
    <property type="protein sequence ID" value="MBO8467247.1"/>
    <property type="molecule type" value="Genomic_DNA"/>
</dbReference>
<reference evidence="2" key="1">
    <citation type="submission" date="2020-10" db="EMBL/GenBank/DDBJ databases">
        <authorList>
            <person name="Gilroy R."/>
        </authorList>
    </citation>
    <scope>NUCLEOTIDE SEQUENCE</scope>
    <source>
        <strain evidence="2">B1-15692</strain>
    </source>
</reference>
<dbReference type="Proteomes" id="UP000823660">
    <property type="component" value="Unassembled WGS sequence"/>
</dbReference>
<gene>
    <name evidence="2" type="ORF">IAB99_05730</name>
</gene>
<evidence type="ECO:0000313" key="3">
    <source>
        <dbReference type="Proteomes" id="UP000823660"/>
    </source>
</evidence>
<proteinExistence type="predicted"/>
<accession>A0A9D9I7L2</accession>
<feature type="signal peptide" evidence="1">
    <location>
        <begin position="1"/>
        <end position="17"/>
    </location>
</feature>
<name>A0A9D9I7L2_9BACT</name>
<keyword evidence="1" id="KW-0732">Signal</keyword>
<organism evidence="2 3">
    <name type="scientific">Candidatus Cryptobacteroides faecipullorum</name>
    <dbReference type="NCBI Taxonomy" id="2840764"/>
    <lineage>
        <taxon>Bacteria</taxon>
        <taxon>Pseudomonadati</taxon>
        <taxon>Bacteroidota</taxon>
        <taxon>Bacteroidia</taxon>
        <taxon>Bacteroidales</taxon>
        <taxon>Candidatus Cryptobacteroides</taxon>
    </lineage>
</organism>
<evidence type="ECO:0008006" key="4">
    <source>
        <dbReference type="Google" id="ProtNLM"/>
    </source>
</evidence>
<reference evidence="2" key="2">
    <citation type="journal article" date="2021" name="PeerJ">
        <title>Extensive microbial diversity within the chicken gut microbiome revealed by metagenomics and culture.</title>
        <authorList>
            <person name="Gilroy R."/>
            <person name="Ravi A."/>
            <person name="Getino M."/>
            <person name="Pursley I."/>
            <person name="Horton D.L."/>
            <person name="Alikhan N.F."/>
            <person name="Baker D."/>
            <person name="Gharbi K."/>
            <person name="Hall N."/>
            <person name="Watson M."/>
            <person name="Adriaenssens E.M."/>
            <person name="Foster-Nyarko E."/>
            <person name="Jarju S."/>
            <person name="Secka A."/>
            <person name="Antonio M."/>
            <person name="Oren A."/>
            <person name="Chaudhuri R.R."/>
            <person name="La Ragione R."/>
            <person name="Hildebrand F."/>
            <person name="Pallen M.J."/>
        </authorList>
    </citation>
    <scope>NUCLEOTIDE SEQUENCE</scope>
    <source>
        <strain evidence="2">B1-15692</strain>
    </source>
</reference>
<feature type="chain" id="PRO_5038351178" description="Outer membrane protein beta-barrel domain-containing protein" evidence="1">
    <location>
        <begin position="18"/>
        <end position="376"/>
    </location>
</feature>
<sequence>MKYYYFTFITAVFLAFAADSTAQDYRSSIRSWNEGRLTWDDFRQESFHADSIASAIYWSFETFPVKKRYGNLTVSKLESHLLMDKTLSWVRPDCMTGHYLKYPQIIFDIAELYRRKFQSEIDRTPNLYRQLFSFYDNACDKSIEEFKFLSDSGDNTEQISIYERKINKELENSAAADNIPKFSCRDFGASFNAGVNCEVFYGNAGKLFSPATLFNLGTSLSYKESFFDVEMLMGGGKVRNTFTANDYTWDKGDGYSHLNISLQYTYALFDNDNWKIGPFIGIGGLVHSCNKTEEEREDENIDNTIGQYNAMAGVNISWKIRRRLSLVYGFPDSKGNYMENMLRFKIYAARSQFCPDFAGYSINFSLTFSVFARLLK</sequence>
<evidence type="ECO:0000256" key="1">
    <source>
        <dbReference type="SAM" id="SignalP"/>
    </source>
</evidence>
<protein>
    <recommendedName>
        <fullName evidence="4">Outer membrane protein beta-barrel domain-containing protein</fullName>
    </recommendedName>
</protein>
<dbReference type="AlphaFoldDB" id="A0A9D9I7L2"/>